<accession>A0A2S8FMW1</accession>
<feature type="signal peptide" evidence="2">
    <location>
        <begin position="1"/>
        <end position="23"/>
    </location>
</feature>
<evidence type="ECO:0008006" key="5">
    <source>
        <dbReference type="Google" id="ProtNLM"/>
    </source>
</evidence>
<feature type="region of interest" description="Disordered" evidence="1">
    <location>
        <begin position="331"/>
        <end position="351"/>
    </location>
</feature>
<protein>
    <recommendedName>
        <fullName evidence="5">TIGR03009 domain-containing protein</fullName>
    </recommendedName>
</protein>
<dbReference type="Gene3D" id="2.50.20.10">
    <property type="entry name" value="Lipoprotein localisation LolA/LolB/LppX"/>
    <property type="match status" value="1"/>
</dbReference>
<proteinExistence type="predicted"/>
<gene>
    <name evidence="3" type="ORF">C5Y98_14970</name>
</gene>
<evidence type="ECO:0000313" key="4">
    <source>
        <dbReference type="Proteomes" id="UP000239388"/>
    </source>
</evidence>
<dbReference type="AlphaFoldDB" id="A0A2S8FMW1"/>
<dbReference type="OrthoDB" id="243478at2"/>
<dbReference type="RefSeq" id="WP_105355104.1">
    <property type="nucleotide sequence ID" value="NZ_PUIB01000017.1"/>
</dbReference>
<evidence type="ECO:0000256" key="1">
    <source>
        <dbReference type="SAM" id="MobiDB-lite"/>
    </source>
</evidence>
<evidence type="ECO:0000256" key="2">
    <source>
        <dbReference type="SAM" id="SignalP"/>
    </source>
</evidence>
<comment type="caution">
    <text evidence="3">The sequence shown here is derived from an EMBL/GenBank/DDBJ whole genome shotgun (WGS) entry which is preliminary data.</text>
</comment>
<dbReference type="InterPro" id="IPR017461">
    <property type="entry name" value="CHP03009_planctomycetes"/>
</dbReference>
<feature type="region of interest" description="Disordered" evidence="1">
    <location>
        <begin position="31"/>
        <end position="68"/>
    </location>
</feature>
<organism evidence="3 4">
    <name type="scientific">Blastopirellula marina</name>
    <dbReference type="NCBI Taxonomy" id="124"/>
    <lineage>
        <taxon>Bacteria</taxon>
        <taxon>Pseudomonadati</taxon>
        <taxon>Planctomycetota</taxon>
        <taxon>Planctomycetia</taxon>
        <taxon>Pirellulales</taxon>
        <taxon>Pirellulaceae</taxon>
        <taxon>Blastopirellula</taxon>
    </lineage>
</organism>
<dbReference type="Proteomes" id="UP000239388">
    <property type="component" value="Unassembled WGS sequence"/>
</dbReference>
<dbReference type="EMBL" id="PUIB01000017">
    <property type="protein sequence ID" value="PQO33542.1"/>
    <property type="molecule type" value="Genomic_DNA"/>
</dbReference>
<dbReference type="NCBIfam" id="TIGR03009">
    <property type="entry name" value="plancto_dom_2"/>
    <property type="match status" value="1"/>
</dbReference>
<feature type="compositionally biased region" description="Low complexity" evidence="1">
    <location>
        <begin position="31"/>
        <end position="54"/>
    </location>
</feature>
<sequence length="351" mass="39870">MKNGIFLAVGMVLAGLVTSVTFAQGPINNNGQPLGLGQNNPQQQPQQQFARQPQQPQPQPAGLMPPPFQISSAEAQYIDKILAFWEFRSKKVHHYEANFHRWEYDSVFGPPDPGVFKTRSSGIIKYEQPDKGLFQVDLTEHYVPPRDNQPASYEPRPAEVNEHWVCDGESIFEFDVPAKQLKVWPLPPEQRGQAITNGPLPFLFGANKEDIKSRFYLRVAPNQGNTKDEYWLEAWPKRPADAAEYRFISILIDQKEFLPFAIEVYDRNFNPEAQAPNKPNFSRTVYKFTNRQTYEEGGLTANLQQMFKGAFYQPKLPSGWQRVVQQVPAANGIQGGNIPANAGRPQQQMPR</sequence>
<name>A0A2S8FMW1_9BACT</name>
<feature type="chain" id="PRO_5015733224" description="TIGR03009 domain-containing protein" evidence="2">
    <location>
        <begin position="24"/>
        <end position="351"/>
    </location>
</feature>
<feature type="compositionally biased region" description="Pro residues" evidence="1">
    <location>
        <begin position="55"/>
        <end position="68"/>
    </location>
</feature>
<evidence type="ECO:0000313" key="3">
    <source>
        <dbReference type="EMBL" id="PQO33542.1"/>
    </source>
</evidence>
<reference evidence="3 4" key="1">
    <citation type="submission" date="2018-02" db="EMBL/GenBank/DDBJ databases">
        <title>Comparative genomes isolates from brazilian mangrove.</title>
        <authorList>
            <person name="Araujo J.E."/>
            <person name="Taketani R.G."/>
            <person name="Silva M.C.P."/>
            <person name="Loureco M.V."/>
            <person name="Andreote F.D."/>
        </authorList>
    </citation>
    <scope>NUCLEOTIDE SEQUENCE [LARGE SCALE GENOMIC DNA]</scope>
    <source>
        <strain evidence="3 4">NAP PRIS-MGV</strain>
    </source>
</reference>
<keyword evidence="2" id="KW-0732">Signal</keyword>